<evidence type="ECO:0000313" key="3">
    <source>
        <dbReference type="EMBL" id="SDE69135.1"/>
    </source>
</evidence>
<evidence type="ECO:0000313" key="4">
    <source>
        <dbReference type="Proteomes" id="UP000323502"/>
    </source>
</evidence>
<proteinExistence type="predicted"/>
<dbReference type="RefSeq" id="WP_149680809.1">
    <property type="nucleotide sequence ID" value="NZ_FNBI01000001.1"/>
</dbReference>
<dbReference type="Proteomes" id="UP000323502">
    <property type="component" value="Unassembled WGS sequence"/>
</dbReference>
<dbReference type="AlphaFoldDB" id="A0A1G7F0P1"/>
<dbReference type="Proteomes" id="UP000436801">
    <property type="component" value="Unassembled WGS sequence"/>
</dbReference>
<name>A0A1G7F0P1_9SPHN</name>
<accession>A0A1G7F0P1</accession>
<dbReference type="EMBL" id="WSUT01000005">
    <property type="protein sequence ID" value="MWC45210.1"/>
    <property type="molecule type" value="Genomic_DNA"/>
</dbReference>
<evidence type="ECO:0000313" key="2">
    <source>
        <dbReference type="EMBL" id="MWC45210.1"/>
    </source>
</evidence>
<evidence type="ECO:0000256" key="1">
    <source>
        <dbReference type="SAM" id="MobiDB-lite"/>
    </source>
</evidence>
<keyword evidence="4" id="KW-1185">Reference proteome</keyword>
<dbReference type="EMBL" id="FNBI01000001">
    <property type="protein sequence ID" value="SDE69135.1"/>
    <property type="molecule type" value="Genomic_DNA"/>
</dbReference>
<dbReference type="OrthoDB" id="7571487at2"/>
<organism evidence="3 4">
    <name type="scientific">Sphingomonas carotinifaciens</name>
    <dbReference type="NCBI Taxonomy" id="1166323"/>
    <lineage>
        <taxon>Bacteria</taxon>
        <taxon>Pseudomonadati</taxon>
        <taxon>Pseudomonadota</taxon>
        <taxon>Alphaproteobacteria</taxon>
        <taxon>Sphingomonadales</taxon>
        <taxon>Sphingomonadaceae</taxon>
        <taxon>Sphingomonas</taxon>
    </lineage>
</organism>
<feature type="region of interest" description="Disordered" evidence="1">
    <location>
        <begin position="245"/>
        <end position="265"/>
    </location>
</feature>
<reference evidence="2 5" key="2">
    <citation type="submission" date="2019-12" db="EMBL/GenBank/DDBJ databases">
        <authorList>
            <person name="Zheng J."/>
        </authorList>
    </citation>
    <scope>NUCLEOTIDE SEQUENCE [LARGE SCALE GENOMIC DNA]</scope>
    <source>
        <strain evidence="2 5">DSM 27347</strain>
    </source>
</reference>
<evidence type="ECO:0000313" key="5">
    <source>
        <dbReference type="Proteomes" id="UP000436801"/>
    </source>
</evidence>
<reference evidence="3 4" key="1">
    <citation type="submission" date="2016-10" db="EMBL/GenBank/DDBJ databases">
        <authorList>
            <person name="Varghese N."/>
            <person name="Submissions S."/>
        </authorList>
    </citation>
    <scope>NUCLEOTIDE SEQUENCE [LARGE SCALE GENOMIC DNA]</scope>
    <source>
        <strain evidence="3 4">S7-754</strain>
    </source>
</reference>
<gene>
    <name evidence="2" type="ORF">GQR91_16465</name>
    <name evidence="3" type="ORF">SAMN05216557_101172</name>
</gene>
<protein>
    <submittedName>
        <fullName evidence="3">Uncharacterized protein</fullName>
    </submittedName>
</protein>
<sequence>MTKYCAAELFTLQTVPAVEGKPEWMNQRARRRPEYRGEPAHLAGPGIYGMFLDDRLAYIGIYAGYAQRPFGGSVLDRWHKHIAYQTLRAPEVSFSAKQLQRITDELDGPAIEAIAACPYDEPLIGRHGGSCTFEKARFAVRHWDVFGPGNEDGMLNRLSFVYHRFPPSRADEIPIDGGRDTRTPSGWVKRNWLHEPERLLIAALQPPCNSGTLGGLCDVGPDELLARIAALVGEPPADGVAAMPPLPNPSSLQSEENSLMPHDHEETPGEAAFRAMLGEGGEAMLDDLHARCPSGMSIGCTNIPDLRIYLGRRVLVALSPRAGGRLHCGTYASVSACRALGFDAEPENGQMTSRFSFLPNHHDLGDLLAVAGAAVAAITD</sequence>